<proteinExistence type="predicted"/>
<keyword evidence="2" id="KW-1185">Reference proteome</keyword>
<reference evidence="1" key="1">
    <citation type="submission" date="2020-07" db="EMBL/GenBank/DDBJ databases">
        <title>The High-quality genome of the commercially important snow crab, Chionoecetes opilio.</title>
        <authorList>
            <person name="Jeong J.-H."/>
            <person name="Ryu S."/>
        </authorList>
    </citation>
    <scope>NUCLEOTIDE SEQUENCE</scope>
    <source>
        <strain evidence="1">MADBK_172401_WGS</strain>
        <tissue evidence="1">Digestive gland</tissue>
    </source>
</reference>
<sequence>MGGWLRRSCWCPTFPLPRPGPSHGPGRGVERSLAHVDPPPLPRPSTYLGVGGVWRCRWGFWGLFLCCASPFSPHCFTLLFPADQLWAQGCSVSFRSRGHSSAPRTPRAFCRTFFVPPIARVCCGWLRLILPEGVSLLYWRGLCDLKEWRSKALKSRQRSHFRLSGADRSLGSRLGLAKSSISSSSRTSRPPASASMSSASIVLTVEQDLAVSSVPHHDRDSRSRTCRLVCGSYGWSGVSWAFPKPSPPVPPGFCRLGCLQ</sequence>
<dbReference type="EMBL" id="JACEEZ010011722">
    <property type="protein sequence ID" value="KAG0721152.1"/>
    <property type="molecule type" value="Genomic_DNA"/>
</dbReference>
<name>A0A8J4Y5N1_CHIOP</name>
<accession>A0A8J4Y5N1</accession>
<comment type="caution">
    <text evidence="1">The sequence shown here is derived from an EMBL/GenBank/DDBJ whole genome shotgun (WGS) entry which is preliminary data.</text>
</comment>
<organism evidence="1 2">
    <name type="scientific">Chionoecetes opilio</name>
    <name type="common">Atlantic snow crab</name>
    <name type="synonym">Cancer opilio</name>
    <dbReference type="NCBI Taxonomy" id="41210"/>
    <lineage>
        <taxon>Eukaryota</taxon>
        <taxon>Metazoa</taxon>
        <taxon>Ecdysozoa</taxon>
        <taxon>Arthropoda</taxon>
        <taxon>Crustacea</taxon>
        <taxon>Multicrustacea</taxon>
        <taxon>Malacostraca</taxon>
        <taxon>Eumalacostraca</taxon>
        <taxon>Eucarida</taxon>
        <taxon>Decapoda</taxon>
        <taxon>Pleocyemata</taxon>
        <taxon>Brachyura</taxon>
        <taxon>Eubrachyura</taxon>
        <taxon>Majoidea</taxon>
        <taxon>Majidae</taxon>
        <taxon>Chionoecetes</taxon>
    </lineage>
</organism>
<evidence type="ECO:0000313" key="2">
    <source>
        <dbReference type="Proteomes" id="UP000770661"/>
    </source>
</evidence>
<dbReference type="Proteomes" id="UP000770661">
    <property type="component" value="Unassembled WGS sequence"/>
</dbReference>
<gene>
    <name evidence="1" type="ORF">GWK47_047020</name>
</gene>
<evidence type="ECO:0000313" key="1">
    <source>
        <dbReference type="EMBL" id="KAG0721152.1"/>
    </source>
</evidence>
<dbReference type="AlphaFoldDB" id="A0A8J4Y5N1"/>
<protein>
    <submittedName>
        <fullName evidence="1">Uncharacterized protein</fullName>
    </submittedName>
</protein>